<evidence type="ECO:0000256" key="1">
    <source>
        <dbReference type="ARBA" id="ARBA00004141"/>
    </source>
</evidence>
<dbReference type="SUPFAM" id="SSF81330">
    <property type="entry name" value="Gated mechanosensitive channel"/>
    <property type="match status" value="1"/>
</dbReference>
<gene>
    <name evidence="9" type="primary">mscL</name>
    <name evidence="10" type="ORF">SAMN04487834_10029</name>
</gene>
<keyword evidence="5 9" id="KW-1133">Transmembrane helix</keyword>
<keyword evidence="7 9" id="KW-0472">Membrane</keyword>
<evidence type="ECO:0000313" key="10">
    <source>
        <dbReference type="EMBL" id="SEI38754.1"/>
    </source>
</evidence>
<dbReference type="Gene3D" id="1.10.1200.120">
    <property type="entry name" value="Large-conductance mechanosensitive channel, MscL, domain 1"/>
    <property type="match status" value="1"/>
</dbReference>
<dbReference type="Proteomes" id="UP000183028">
    <property type="component" value="Unassembled WGS sequence"/>
</dbReference>
<dbReference type="HAMAP" id="MF_00115">
    <property type="entry name" value="MscL"/>
    <property type="match status" value="1"/>
</dbReference>
<dbReference type="PRINTS" id="PR01264">
    <property type="entry name" value="MECHCHANNEL"/>
</dbReference>
<evidence type="ECO:0000256" key="5">
    <source>
        <dbReference type="ARBA" id="ARBA00022989"/>
    </source>
</evidence>
<reference evidence="11" key="1">
    <citation type="submission" date="2016-10" db="EMBL/GenBank/DDBJ databases">
        <authorList>
            <person name="Varghese N."/>
        </authorList>
    </citation>
    <scope>NUCLEOTIDE SEQUENCE [LARGE SCALE GENOMIC DNA]</scope>
    <source>
        <strain evidence="11">DSM 20406</strain>
    </source>
</reference>
<dbReference type="GO" id="GO:0008381">
    <property type="term" value="F:mechanosensitive monoatomic ion channel activity"/>
    <property type="evidence" value="ECO:0007669"/>
    <property type="project" value="UniProtKB-UniRule"/>
</dbReference>
<name>A0A1H6QD16_9FIRM</name>
<protein>
    <recommendedName>
        <fullName evidence="9">Large-conductance mechanosensitive channel</fullName>
    </recommendedName>
</protein>
<evidence type="ECO:0000256" key="3">
    <source>
        <dbReference type="ARBA" id="ARBA00022475"/>
    </source>
</evidence>
<dbReference type="PANTHER" id="PTHR30266">
    <property type="entry name" value="MECHANOSENSITIVE CHANNEL MSCL"/>
    <property type="match status" value="1"/>
</dbReference>
<accession>A0A1H6QD16</accession>
<dbReference type="AlphaFoldDB" id="A0A1H6QD16"/>
<evidence type="ECO:0000256" key="9">
    <source>
        <dbReference type="HAMAP-Rule" id="MF_00115"/>
    </source>
</evidence>
<evidence type="ECO:0000256" key="6">
    <source>
        <dbReference type="ARBA" id="ARBA00023065"/>
    </source>
</evidence>
<feature type="transmembrane region" description="Helical" evidence="9">
    <location>
        <begin position="67"/>
        <end position="93"/>
    </location>
</feature>
<evidence type="ECO:0000256" key="7">
    <source>
        <dbReference type="ARBA" id="ARBA00023136"/>
    </source>
</evidence>
<keyword evidence="4 9" id="KW-0812">Transmembrane</keyword>
<proteinExistence type="inferred from homology"/>
<comment type="subunit">
    <text evidence="9">Homopentamer.</text>
</comment>
<dbReference type="Pfam" id="PF01741">
    <property type="entry name" value="MscL"/>
    <property type="match status" value="1"/>
</dbReference>
<dbReference type="InterPro" id="IPR036019">
    <property type="entry name" value="MscL_channel"/>
</dbReference>
<dbReference type="RefSeq" id="WP_033162085.1">
    <property type="nucleotide sequence ID" value="NZ_CADBKW010000014.1"/>
</dbReference>
<dbReference type="eggNOG" id="COG1970">
    <property type="taxonomic scope" value="Bacteria"/>
</dbReference>
<evidence type="ECO:0000313" key="11">
    <source>
        <dbReference type="Proteomes" id="UP000183028"/>
    </source>
</evidence>
<dbReference type="InterPro" id="IPR001185">
    <property type="entry name" value="MS_channel"/>
</dbReference>
<dbReference type="PANTHER" id="PTHR30266:SF2">
    <property type="entry name" value="LARGE-CONDUCTANCE MECHANOSENSITIVE CHANNEL"/>
    <property type="match status" value="1"/>
</dbReference>
<sequence>MKNLWNEFKEFAFTGNVIDMAVGVILGGALKDVVTALVNMFMGVVSAIIKIPASLDKATAQVGPVHIAYGAFVSSFINFILLALCVFAIIKALNTAKDRFKKEEAVEEAAPAKSDEVVLLEEIRDLLKKNA</sequence>
<evidence type="ECO:0000256" key="4">
    <source>
        <dbReference type="ARBA" id="ARBA00022692"/>
    </source>
</evidence>
<keyword evidence="6 9" id="KW-0406">Ion transport</keyword>
<dbReference type="NCBIfam" id="TIGR00220">
    <property type="entry name" value="mscL"/>
    <property type="match status" value="1"/>
</dbReference>
<keyword evidence="3 9" id="KW-1003">Cell membrane</keyword>
<organism evidence="10 11">
    <name type="scientific">Sharpea azabuensis</name>
    <dbReference type="NCBI Taxonomy" id="322505"/>
    <lineage>
        <taxon>Bacteria</taxon>
        <taxon>Bacillati</taxon>
        <taxon>Bacillota</taxon>
        <taxon>Erysipelotrichia</taxon>
        <taxon>Erysipelotrichales</taxon>
        <taxon>Coprobacillaceae</taxon>
        <taxon>Sharpea</taxon>
    </lineage>
</organism>
<dbReference type="EMBL" id="FNYK01000002">
    <property type="protein sequence ID" value="SEI38754.1"/>
    <property type="molecule type" value="Genomic_DNA"/>
</dbReference>
<keyword evidence="2 9" id="KW-0813">Transport</keyword>
<dbReference type="STRING" id="322505.SAMN04487836_11444"/>
<comment type="function">
    <text evidence="9">Channel that opens in response to stretch forces in the membrane lipid bilayer. May participate in the regulation of osmotic pressure changes within the cell.</text>
</comment>
<evidence type="ECO:0000256" key="8">
    <source>
        <dbReference type="ARBA" id="ARBA00023303"/>
    </source>
</evidence>
<keyword evidence="8 9" id="KW-0407">Ion channel</keyword>
<dbReference type="GO" id="GO:0005886">
    <property type="term" value="C:plasma membrane"/>
    <property type="evidence" value="ECO:0007669"/>
    <property type="project" value="UniProtKB-SubCell"/>
</dbReference>
<dbReference type="InterPro" id="IPR037673">
    <property type="entry name" value="MSC/AndL"/>
</dbReference>
<comment type="caution">
    <text evidence="9">Lacks conserved residue(s) required for the propagation of feature annotation.</text>
</comment>
<dbReference type="GeneID" id="54119491"/>
<comment type="similarity">
    <text evidence="9">Belongs to the MscL family.</text>
</comment>
<dbReference type="OrthoDB" id="9810350at2"/>
<keyword evidence="11" id="KW-1185">Reference proteome</keyword>
<comment type="subcellular location">
    <subcellularLocation>
        <location evidence="9">Cell membrane</location>
        <topology evidence="9">Multi-pass membrane protein</topology>
    </subcellularLocation>
    <subcellularLocation>
        <location evidence="1">Membrane</location>
        <topology evidence="1">Multi-pass membrane protein</topology>
    </subcellularLocation>
</comment>
<evidence type="ECO:0000256" key="2">
    <source>
        <dbReference type="ARBA" id="ARBA00022448"/>
    </source>
</evidence>